<evidence type="ECO:0000313" key="3">
    <source>
        <dbReference type="RefSeq" id="XP_023578040.1"/>
    </source>
</evidence>
<feature type="compositionally biased region" description="Polar residues" evidence="1">
    <location>
        <begin position="86"/>
        <end position="95"/>
    </location>
</feature>
<feature type="region of interest" description="Disordered" evidence="1">
    <location>
        <begin position="1"/>
        <end position="152"/>
    </location>
</feature>
<dbReference type="RefSeq" id="XP_023578040.1">
    <property type="nucleotide sequence ID" value="XM_023722272.1"/>
</dbReference>
<dbReference type="Proteomes" id="UP000515203">
    <property type="component" value="Unplaced"/>
</dbReference>
<organism evidence="2 3">
    <name type="scientific">Octodon degus</name>
    <name type="common">Degu</name>
    <name type="synonym">Sciurus degus</name>
    <dbReference type="NCBI Taxonomy" id="10160"/>
    <lineage>
        <taxon>Eukaryota</taxon>
        <taxon>Metazoa</taxon>
        <taxon>Chordata</taxon>
        <taxon>Craniata</taxon>
        <taxon>Vertebrata</taxon>
        <taxon>Euteleostomi</taxon>
        <taxon>Mammalia</taxon>
        <taxon>Eutheria</taxon>
        <taxon>Euarchontoglires</taxon>
        <taxon>Glires</taxon>
        <taxon>Rodentia</taxon>
        <taxon>Hystricomorpha</taxon>
        <taxon>Octodontidae</taxon>
        <taxon>Octodon</taxon>
    </lineage>
</organism>
<feature type="compositionally biased region" description="Polar residues" evidence="1">
    <location>
        <begin position="128"/>
        <end position="141"/>
    </location>
</feature>
<evidence type="ECO:0000256" key="1">
    <source>
        <dbReference type="SAM" id="MobiDB-lite"/>
    </source>
</evidence>
<gene>
    <name evidence="3" type="primary">LOC111818377</name>
</gene>
<dbReference type="InParanoid" id="A0A6P6F0C7"/>
<evidence type="ECO:0000313" key="2">
    <source>
        <dbReference type="Proteomes" id="UP000515203"/>
    </source>
</evidence>
<dbReference type="OrthoDB" id="9784488at2759"/>
<keyword evidence="2" id="KW-1185">Reference proteome</keyword>
<dbReference type="GeneID" id="111818377"/>
<proteinExistence type="predicted"/>
<name>A0A6P6F0C7_OCTDE</name>
<dbReference type="AlphaFoldDB" id="A0A6P6F0C7"/>
<sequence>METKESEGLAEPQRKSVSVSRRTNAELATARPESLSGKEETPCDDQDIQDKEYRCHIPLQRNSIFNRAVRHRSQAKARGASDRTTTRPAESQENGKATRASESRAPPSPAAAQTGTSAQEPSHHTRESQQSLQNRSPNSKSPLVLSAAGVCD</sequence>
<accession>A0A6P6F0C7</accession>
<protein>
    <submittedName>
        <fullName evidence="3">Ephexin-1-like</fullName>
    </submittedName>
</protein>
<reference evidence="3" key="1">
    <citation type="submission" date="2025-08" db="UniProtKB">
        <authorList>
            <consortium name="RefSeq"/>
        </authorList>
    </citation>
    <scope>IDENTIFICATION</scope>
</reference>